<dbReference type="EMBL" id="RXGB01007911">
    <property type="protein sequence ID" value="TMW85055.1"/>
    <property type="molecule type" value="Genomic_DNA"/>
</dbReference>
<name>A0A6N2ARY3_SOLCI</name>
<gene>
    <name evidence="1" type="ORF">EJD97_023872</name>
</gene>
<proteinExistence type="predicted"/>
<reference evidence="1" key="1">
    <citation type="submission" date="2019-05" db="EMBL/GenBank/DDBJ databases">
        <title>The de novo reference genome and transcriptome assemblies of the wild tomato species Solanum chilense.</title>
        <authorList>
            <person name="Stam R."/>
            <person name="Nosenko T."/>
            <person name="Hoerger A.C."/>
            <person name="Stephan W."/>
            <person name="Seidel M.A."/>
            <person name="Kuhn J.M.M."/>
            <person name="Haberer G."/>
            <person name="Tellier A."/>
        </authorList>
    </citation>
    <scope>NUCLEOTIDE SEQUENCE</scope>
    <source>
        <tissue evidence="1">Mature leaves</tissue>
    </source>
</reference>
<comment type="caution">
    <text evidence="1">The sequence shown here is derived from an EMBL/GenBank/DDBJ whole genome shotgun (WGS) entry which is preliminary data.</text>
</comment>
<organism evidence="1">
    <name type="scientific">Solanum chilense</name>
    <name type="common">Tomato</name>
    <name type="synonym">Lycopersicon chilense</name>
    <dbReference type="NCBI Taxonomy" id="4083"/>
    <lineage>
        <taxon>Eukaryota</taxon>
        <taxon>Viridiplantae</taxon>
        <taxon>Streptophyta</taxon>
        <taxon>Embryophyta</taxon>
        <taxon>Tracheophyta</taxon>
        <taxon>Spermatophyta</taxon>
        <taxon>Magnoliopsida</taxon>
        <taxon>eudicotyledons</taxon>
        <taxon>Gunneridae</taxon>
        <taxon>Pentapetalae</taxon>
        <taxon>asterids</taxon>
        <taxon>lamiids</taxon>
        <taxon>Solanales</taxon>
        <taxon>Solanaceae</taxon>
        <taxon>Solanoideae</taxon>
        <taxon>Solaneae</taxon>
        <taxon>Solanum</taxon>
        <taxon>Solanum subgen. Lycopersicon</taxon>
    </lineage>
</organism>
<dbReference type="AlphaFoldDB" id="A0A6N2ARY3"/>
<accession>A0A6N2ARY3</accession>
<sequence>MKVEEFISYHECGGLLLEIHLVSKYATSLVSIPRYEMSRFVTGVADLVKDEWCTTMLHNNMNLSRLMVYGHSIEHSKHSRITRNLKRGIYDDQNQPMFKKRALNQDAPSAPKVNYERGGCSQGVKTTCDGCKKKHFGTV</sequence>
<protein>
    <submittedName>
        <fullName evidence="1">Uncharacterized protein</fullName>
    </submittedName>
</protein>
<evidence type="ECO:0000313" key="1">
    <source>
        <dbReference type="EMBL" id="TMW85055.1"/>
    </source>
</evidence>